<feature type="compositionally biased region" description="Basic residues" evidence="1">
    <location>
        <begin position="114"/>
        <end position="127"/>
    </location>
</feature>
<keyword evidence="2" id="KW-0812">Transmembrane</keyword>
<feature type="region of interest" description="Disordered" evidence="1">
    <location>
        <begin position="101"/>
        <end position="137"/>
    </location>
</feature>
<dbReference type="EMBL" id="JACEFO010000740">
    <property type="protein sequence ID" value="KAF8758156.1"/>
    <property type="molecule type" value="Genomic_DNA"/>
</dbReference>
<organism evidence="3 4">
    <name type="scientific">Digitaria exilis</name>
    <dbReference type="NCBI Taxonomy" id="1010633"/>
    <lineage>
        <taxon>Eukaryota</taxon>
        <taxon>Viridiplantae</taxon>
        <taxon>Streptophyta</taxon>
        <taxon>Embryophyta</taxon>
        <taxon>Tracheophyta</taxon>
        <taxon>Spermatophyta</taxon>
        <taxon>Magnoliopsida</taxon>
        <taxon>Liliopsida</taxon>
        <taxon>Poales</taxon>
        <taxon>Poaceae</taxon>
        <taxon>PACMAD clade</taxon>
        <taxon>Panicoideae</taxon>
        <taxon>Panicodae</taxon>
        <taxon>Paniceae</taxon>
        <taxon>Anthephorinae</taxon>
        <taxon>Digitaria</taxon>
    </lineage>
</organism>
<evidence type="ECO:0000256" key="1">
    <source>
        <dbReference type="SAM" id="MobiDB-lite"/>
    </source>
</evidence>
<accession>A0A835KND5</accession>
<reference evidence="3" key="1">
    <citation type="submission" date="2020-07" db="EMBL/GenBank/DDBJ databases">
        <title>Genome sequence and genetic diversity analysis of an under-domesticated orphan crop, white fonio (Digitaria exilis).</title>
        <authorList>
            <person name="Bennetzen J.L."/>
            <person name="Chen S."/>
            <person name="Ma X."/>
            <person name="Wang X."/>
            <person name="Yssel A.E.J."/>
            <person name="Chaluvadi S.R."/>
            <person name="Johnson M."/>
            <person name="Gangashetty P."/>
            <person name="Hamidou F."/>
            <person name="Sanogo M.D."/>
            <person name="Zwaenepoel A."/>
            <person name="Wallace J."/>
            <person name="Van De Peer Y."/>
            <person name="Van Deynze A."/>
        </authorList>
    </citation>
    <scope>NUCLEOTIDE SEQUENCE</scope>
    <source>
        <tissue evidence="3">Leaves</tissue>
    </source>
</reference>
<evidence type="ECO:0000313" key="3">
    <source>
        <dbReference type="EMBL" id="KAF8758156.1"/>
    </source>
</evidence>
<name>A0A835KND5_9POAL</name>
<keyword evidence="4" id="KW-1185">Reference proteome</keyword>
<dbReference type="Proteomes" id="UP000636709">
    <property type="component" value="Unassembled WGS sequence"/>
</dbReference>
<proteinExistence type="predicted"/>
<dbReference type="AlphaFoldDB" id="A0A835KND5"/>
<feature type="transmembrane region" description="Helical" evidence="2">
    <location>
        <begin position="21"/>
        <end position="39"/>
    </location>
</feature>
<evidence type="ECO:0000313" key="4">
    <source>
        <dbReference type="Proteomes" id="UP000636709"/>
    </source>
</evidence>
<keyword evidence="2" id="KW-0472">Membrane</keyword>
<sequence length="165" mass="17579">MLCLGLSGCQQQGAHPSALDYFLAVLVVVTAVAAARLLACAVARCLFGDDGPAAAAAHHHHDDHSSSPSTSDDVDEDAVGPWEPPGCQSLVTQATATACRRHRHGLAEQDGRGLRRRRRRDGARAPRRSPQPTDTTHFICTPSKSNDAIFAAALLPLPLCFLRVI</sequence>
<protein>
    <submittedName>
        <fullName evidence="3">Uncharacterized protein</fullName>
    </submittedName>
</protein>
<comment type="caution">
    <text evidence="3">The sequence shown here is derived from an EMBL/GenBank/DDBJ whole genome shotgun (WGS) entry which is preliminary data.</text>
</comment>
<evidence type="ECO:0000256" key="2">
    <source>
        <dbReference type="SAM" id="Phobius"/>
    </source>
</evidence>
<feature type="region of interest" description="Disordered" evidence="1">
    <location>
        <begin position="54"/>
        <end position="85"/>
    </location>
</feature>
<gene>
    <name evidence="3" type="ORF">HU200_010674</name>
</gene>
<keyword evidence="2" id="KW-1133">Transmembrane helix</keyword>